<sequence>MRDGLVFDVTDRGGGDDVAVLLHGWPQDRHAWAQVTPLLTEAGLRVVAPDQRGYSPGALPTGRAAYRMSELVADVLALVDALGESRVHLVGHDWGGSVAWAFAERHPERLLSLTVVSTPHHRAIAWAMRHADQARRSWYMAAFQLPVVPELVLRRRLPVALRRSGLPEQDVQRYAARFRLPGMARGGLGWYRAIPLRRNNSDLTTGTRRISTPATYVWGRHDPALGRAAAERTRDHVAADYSFVELDAGHWLPETHPREVAAAILERRRTVEQ</sequence>
<dbReference type="OrthoDB" id="2987348at2"/>
<dbReference type="PRINTS" id="PR00412">
    <property type="entry name" value="EPOXHYDRLASE"/>
</dbReference>
<evidence type="ECO:0000256" key="1">
    <source>
        <dbReference type="ARBA" id="ARBA00022801"/>
    </source>
</evidence>
<keyword evidence="4" id="KW-1185">Reference proteome</keyword>
<proteinExistence type="predicted"/>
<reference evidence="3 4" key="1">
    <citation type="journal article" date="2019" name="Environ. Microbiol.">
        <title>Species interactions and distinct microbial communities in high Arctic permafrost affected cryosols are associated with the CH4 and CO2 gas fluxes.</title>
        <authorList>
            <person name="Altshuler I."/>
            <person name="Hamel J."/>
            <person name="Turney S."/>
            <person name="Magnuson E."/>
            <person name="Levesque R."/>
            <person name="Greer C."/>
            <person name="Whyte L.G."/>
        </authorList>
    </citation>
    <scope>NUCLEOTIDE SEQUENCE [LARGE SCALE GENOMIC DNA]</scope>
    <source>
        <strain evidence="3 4">S9.3A</strain>
    </source>
</reference>
<dbReference type="Proteomes" id="UP000317722">
    <property type="component" value="Unassembled WGS sequence"/>
</dbReference>
<evidence type="ECO:0000313" key="3">
    <source>
        <dbReference type="EMBL" id="TPG15142.1"/>
    </source>
</evidence>
<dbReference type="InterPro" id="IPR000639">
    <property type="entry name" value="Epox_hydrolase-like"/>
</dbReference>
<accession>A0A502CQX4</accession>
<protein>
    <submittedName>
        <fullName evidence="3">Alpha/beta fold hydrolase</fullName>
    </submittedName>
</protein>
<evidence type="ECO:0000259" key="2">
    <source>
        <dbReference type="Pfam" id="PF00561"/>
    </source>
</evidence>
<organism evidence="3 4">
    <name type="scientific">Pedococcus bigeumensis</name>
    <dbReference type="NCBI Taxonomy" id="433644"/>
    <lineage>
        <taxon>Bacteria</taxon>
        <taxon>Bacillati</taxon>
        <taxon>Actinomycetota</taxon>
        <taxon>Actinomycetes</taxon>
        <taxon>Micrococcales</taxon>
        <taxon>Intrasporangiaceae</taxon>
        <taxon>Pedococcus</taxon>
    </lineage>
</organism>
<dbReference type="Pfam" id="PF00561">
    <property type="entry name" value="Abhydrolase_1"/>
    <property type="match status" value="1"/>
</dbReference>
<dbReference type="SUPFAM" id="SSF53474">
    <property type="entry name" value="alpha/beta-Hydrolases"/>
    <property type="match status" value="1"/>
</dbReference>
<evidence type="ECO:0000313" key="4">
    <source>
        <dbReference type="Proteomes" id="UP000317722"/>
    </source>
</evidence>
<gene>
    <name evidence="3" type="ORF">EAH86_15110</name>
</gene>
<feature type="domain" description="AB hydrolase-1" evidence="2">
    <location>
        <begin position="20"/>
        <end position="257"/>
    </location>
</feature>
<dbReference type="PRINTS" id="PR00111">
    <property type="entry name" value="ABHYDROLASE"/>
</dbReference>
<dbReference type="GO" id="GO:0016787">
    <property type="term" value="F:hydrolase activity"/>
    <property type="evidence" value="ECO:0007669"/>
    <property type="project" value="UniProtKB-KW"/>
</dbReference>
<dbReference type="InterPro" id="IPR029058">
    <property type="entry name" value="AB_hydrolase_fold"/>
</dbReference>
<dbReference type="PANTHER" id="PTHR43329">
    <property type="entry name" value="EPOXIDE HYDROLASE"/>
    <property type="match status" value="1"/>
</dbReference>
<dbReference type="InterPro" id="IPR000073">
    <property type="entry name" value="AB_hydrolase_1"/>
</dbReference>
<dbReference type="EMBL" id="RCZM01000005">
    <property type="protein sequence ID" value="TPG15142.1"/>
    <property type="molecule type" value="Genomic_DNA"/>
</dbReference>
<comment type="caution">
    <text evidence="3">The sequence shown here is derived from an EMBL/GenBank/DDBJ whole genome shotgun (WGS) entry which is preliminary data.</text>
</comment>
<name>A0A502CQX4_9MICO</name>
<keyword evidence="1 3" id="KW-0378">Hydrolase</keyword>
<dbReference type="AlphaFoldDB" id="A0A502CQX4"/>
<dbReference type="Gene3D" id="3.40.50.1820">
    <property type="entry name" value="alpha/beta hydrolase"/>
    <property type="match status" value="1"/>
</dbReference>